<sequence>MRLQGETVVITGGAKGIGKGIAMRFAEEGAEVLIVDLDKSNGLETVREIGRNGGSASFTELDVCNEVQIASWLGSISRLDILVNNVGWTGKRTPVDQMELDDWRRVMDINLTSLFLMCKHAVPLLKQSSPASIVNLSSVNAYTMVPALAAYSASKGAVLAITKQLAVELAPVGIRVNSVSPSITFKEGVEKPLASTSEISLDCYPLGRFSTARDVANAVLFLASGEAAFITGQDLLIDGGMTAQSVSAVLRDDLRAGWKSGTYKLLPNSDTYGGS</sequence>
<dbReference type="InterPro" id="IPR036291">
    <property type="entry name" value="NAD(P)-bd_dom_sf"/>
</dbReference>
<dbReference type="EMBL" id="JAOQIO010000022">
    <property type="protein sequence ID" value="MCU6792297.1"/>
    <property type="molecule type" value="Genomic_DNA"/>
</dbReference>
<dbReference type="PANTHER" id="PTHR43477:SF1">
    <property type="entry name" value="DIHYDROANTICAPSIN 7-DEHYDROGENASE"/>
    <property type="match status" value="1"/>
</dbReference>
<name>A0ABT2UEH4_9BACL</name>
<gene>
    <name evidence="3" type="ORF">OB236_09165</name>
</gene>
<dbReference type="Proteomes" id="UP001652445">
    <property type="component" value="Unassembled WGS sequence"/>
</dbReference>
<dbReference type="PRINTS" id="PR00080">
    <property type="entry name" value="SDRFAMILY"/>
</dbReference>
<dbReference type="CDD" id="cd05233">
    <property type="entry name" value="SDR_c"/>
    <property type="match status" value="1"/>
</dbReference>
<keyword evidence="2" id="KW-0560">Oxidoreductase</keyword>
<organism evidence="3 4">
    <name type="scientific">Paenibacillus baimaensis</name>
    <dbReference type="NCBI Taxonomy" id="2982185"/>
    <lineage>
        <taxon>Bacteria</taxon>
        <taxon>Bacillati</taxon>
        <taxon>Bacillota</taxon>
        <taxon>Bacilli</taxon>
        <taxon>Bacillales</taxon>
        <taxon>Paenibacillaceae</taxon>
        <taxon>Paenibacillus</taxon>
    </lineage>
</organism>
<protein>
    <submittedName>
        <fullName evidence="3">SDR family oxidoreductase</fullName>
    </submittedName>
</protein>
<dbReference type="Pfam" id="PF13561">
    <property type="entry name" value="adh_short_C2"/>
    <property type="match status" value="1"/>
</dbReference>
<comment type="caution">
    <text evidence="3">The sequence shown here is derived from an EMBL/GenBank/DDBJ whole genome shotgun (WGS) entry which is preliminary data.</text>
</comment>
<dbReference type="InterPro" id="IPR002347">
    <property type="entry name" value="SDR_fam"/>
</dbReference>
<evidence type="ECO:0000256" key="2">
    <source>
        <dbReference type="ARBA" id="ARBA00023002"/>
    </source>
</evidence>
<evidence type="ECO:0000313" key="3">
    <source>
        <dbReference type="EMBL" id="MCU6792297.1"/>
    </source>
</evidence>
<keyword evidence="4" id="KW-1185">Reference proteome</keyword>
<dbReference type="PRINTS" id="PR00081">
    <property type="entry name" value="GDHRDH"/>
</dbReference>
<dbReference type="Gene3D" id="3.40.50.720">
    <property type="entry name" value="NAD(P)-binding Rossmann-like Domain"/>
    <property type="match status" value="1"/>
</dbReference>
<dbReference type="InterPro" id="IPR051122">
    <property type="entry name" value="SDR_DHRS6-like"/>
</dbReference>
<dbReference type="SUPFAM" id="SSF51735">
    <property type="entry name" value="NAD(P)-binding Rossmann-fold domains"/>
    <property type="match status" value="1"/>
</dbReference>
<dbReference type="NCBIfam" id="NF005559">
    <property type="entry name" value="PRK07231.1"/>
    <property type="match status" value="1"/>
</dbReference>
<dbReference type="PROSITE" id="PS00061">
    <property type="entry name" value="ADH_SHORT"/>
    <property type="match status" value="1"/>
</dbReference>
<dbReference type="RefSeq" id="WP_262683686.1">
    <property type="nucleotide sequence ID" value="NZ_JAOQIO010000022.1"/>
</dbReference>
<evidence type="ECO:0000256" key="1">
    <source>
        <dbReference type="ARBA" id="ARBA00006484"/>
    </source>
</evidence>
<comment type="similarity">
    <text evidence="1">Belongs to the short-chain dehydrogenases/reductases (SDR) family.</text>
</comment>
<dbReference type="PANTHER" id="PTHR43477">
    <property type="entry name" value="DIHYDROANTICAPSIN 7-DEHYDROGENASE"/>
    <property type="match status" value="1"/>
</dbReference>
<evidence type="ECO:0000313" key="4">
    <source>
        <dbReference type="Proteomes" id="UP001652445"/>
    </source>
</evidence>
<proteinExistence type="inferred from homology"/>
<accession>A0ABT2UEH4</accession>
<dbReference type="InterPro" id="IPR020904">
    <property type="entry name" value="Sc_DH/Rdtase_CS"/>
</dbReference>
<reference evidence="3 4" key="1">
    <citation type="submission" date="2022-09" db="EMBL/GenBank/DDBJ databases">
        <authorList>
            <person name="Han X.L."/>
            <person name="Wang Q."/>
            <person name="Lu T."/>
        </authorList>
    </citation>
    <scope>NUCLEOTIDE SEQUENCE [LARGE SCALE GENOMIC DNA]</scope>
    <source>
        <strain evidence="3 4">WQ 127069</strain>
    </source>
</reference>